<dbReference type="HOGENOM" id="CLU_031040_8_1_1"/>
<keyword evidence="4 5" id="KW-0560">Oxidoreductase</keyword>
<comment type="cofactor">
    <cofactor evidence="5">
        <name>Zn(2+)</name>
        <dbReference type="ChEBI" id="CHEBI:29105"/>
    </cofactor>
    <text evidence="5">Binds 1 zinc ion per subunit.</text>
</comment>
<dbReference type="Proteomes" id="UP000001996">
    <property type="component" value="Unassembled WGS sequence"/>
</dbReference>
<dbReference type="InParanoid" id="A5E7L0"/>
<dbReference type="OrthoDB" id="44061at2759"/>
<evidence type="ECO:0000256" key="5">
    <source>
        <dbReference type="RuleBase" id="RU365044"/>
    </source>
</evidence>
<evidence type="ECO:0000313" key="8">
    <source>
        <dbReference type="Proteomes" id="UP000001996"/>
    </source>
</evidence>
<evidence type="ECO:0000256" key="3">
    <source>
        <dbReference type="ARBA" id="ARBA00022833"/>
    </source>
</evidence>
<dbReference type="SUPFAM" id="SSF51316">
    <property type="entry name" value="Mss4-like"/>
    <property type="match status" value="1"/>
</dbReference>
<comment type="similarity">
    <text evidence="1 5">Belongs to the MsrB Met sulfoxide reductase family.</text>
</comment>
<dbReference type="InterPro" id="IPR002579">
    <property type="entry name" value="Met_Sox_Rdtase_MsrB_dom"/>
</dbReference>
<dbReference type="GO" id="GO:0030091">
    <property type="term" value="P:protein repair"/>
    <property type="evidence" value="ECO:0007669"/>
    <property type="project" value="InterPro"/>
</dbReference>
<keyword evidence="8" id="KW-1185">Reference proteome</keyword>
<dbReference type="Gene3D" id="2.170.150.20">
    <property type="entry name" value="Peptide methionine sulfoxide reductase"/>
    <property type="match status" value="1"/>
</dbReference>
<sequence length="214" mass="24509">MTLTYYSRISYEFSDGNHCSISSSFTPPSHYKIYSTYSFVLFLLPSSIRFMIRPFFNLHQPRFTPIATTSRSFFTTYTRAMSKKSDSEWRAILSPEQFKVLREKGTEAPYVGKYTNTPASEKGVYECAACLLPLYKANTKFHSNCGWPAFYEAIPDALRVIRDTSHGMVREEIVCNNCDSHLGHIFKGEGYKTPTDERHCVNSISLKLNPDETI</sequence>
<dbReference type="NCBIfam" id="TIGR00357">
    <property type="entry name" value="peptide-methionine (R)-S-oxide reductase MsrB"/>
    <property type="match status" value="1"/>
</dbReference>
<evidence type="ECO:0000313" key="7">
    <source>
        <dbReference type="EMBL" id="EDK47418.1"/>
    </source>
</evidence>
<evidence type="ECO:0000259" key="6">
    <source>
        <dbReference type="PROSITE" id="PS51790"/>
    </source>
</evidence>
<organism evidence="7 8">
    <name type="scientific">Lodderomyces elongisporus (strain ATCC 11503 / CBS 2605 / JCM 1781 / NBRC 1676 / NRRL YB-4239)</name>
    <name type="common">Yeast</name>
    <name type="synonym">Saccharomyces elongisporus</name>
    <dbReference type="NCBI Taxonomy" id="379508"/>
    <lineage>
        <taxon>Eukaryota</taxon>
        <taxon>Fungi</taxon>
        <taxon>Dikarya</taxon>
        <taxon>Ascomycota</taxon>
        <taxon>Saccharomycotina</taxon>
        <taxon>Pichiomycetes</taxon>
        <taxon>Debaryomycetaceae</taxon>
        <taxon>Candida/Lodderomyces clade</taxon>
        <taxon>Lodderomyces</taxon>
    </lineage>
</organism>
<proteinExistence type="inferred from homology"/>
<dbReference type="GO" id="GO:0033743">
    <property type="term" value="F:peptide-methionine (R)-S-oxide reductase activity"/>
    <property type="evidence" value="ECO:0007669"/>
    <property type="project" value="UniProtKB-EC"/>
</dbReference>
<gene>
    <name evidence="7" type="ORF">LELG_05599</name>
</gene>
<dbReference type="STRING" id="379508.A5E7L0"/>
<name>A5E7L0_LODEL</name>
<feature type="domain" description="MsrB" evidence="6">
    <location>
        <begin position="86"/>
        <end position="211"/>
    </location>
</feature>
<dbReference type="eggNOG" id="KOG0856">
    <property type="taxonomic scope" value="Eukaryota"/>
</dbReference>
<evidence type="ECO:0000256" key="4">
    <source>
        <dbReference type="ARBA" id="ARBA00023002"/>
    </source>
</evidence>
<dbReference type="VEuPathDB" id="FungiDB:LELG_05599"/>
<dbReference type="FunCoup" id="A5E7L0">
    <property type="interactions" value="281"/>
</dbReference>
<dbReference type="GO" id="GO:0006979">
    <property type="term" value="P:response to oxidative stress"/>
    <property type="evidence" value="ECO:0007669"/>
    <property type="project" value="InterPro"/>
</dbReference>
<dbReference type="Pfam" id="PF01641">
    <property type="entry name" value="SelR"/>
    <property type="match status" value="1"/>
</dbReference>
<comment type="catalytic activity">
    <reaction evidence="5">
        <text>L-methionyl-[protein] + [thioredoxin]-disulfide + H2O = L-methionyl-(R)-S-oxide-[protein] + [thioredoxin]-dithiol</text>
        <dbReference type="Rhea" id="RHEA:24164"/>
        <dbReference type="Rhea" id="RHEA-COMP:10698"/>
        <dbReference type="Rhea" id="RHEA-COMP:10700"/>
        <dbReference type="Rhea" id="RHEA-COMP:12313"/>
        <dbReference type="Rhea" id="RHEA-COMP:12314"/>
        <dbReference type="ChEBI" id="CHEBI:15377"/>
        <dbReference type="ChEBI" id="CHEBI:16044"/>
        <dbReference type="ChEBI" id="CHEBI:29950"/>
        <dbReference type="ChEBI" id="CHEBI:45764"/>
        <dbReference type="ChEBI" id="CHEBI:50058"/>
        <dbReference type="EC" id="1.8.4.12"/>
    </reaction>
</comment>
<keyword evidence="3 5" id="KW-0862">Zinc</keyword>
<keyword evidence="2 5" id="KW-0479">Metal-binding</keyword>
<evidence type="ECO:0000256" key="1">
    <source>
        <dbReference type="ARBA" id="ARBA00007174"/>
    </source>
</evidence>
<dbReference type="PANTHER" id="PTHR46081:SF8">
    <property type="entry name" value="PEPTIDE METHIONINE SULFOXIDE REDUCTASE 2"/>
    <property type="match status" value="1"/>
</dbReference>
<accession>A5E7L0</accession>
<dbReference type="EC" id="1.8.4.12" evidence="5"/>
<dbReference type="GO" id="GO:0046872">
    <property type="term" value="F:metal ion binding"/>
    <property type="evidence" value="ECO:0007669"/>
    <property type="project" value="UniProtKB-KW"/>
</dbReference>
<dbReference type="EMBL" id="CH981533">
    <property type="protein sequence ID" value="EDK47418.1"/>
    <property type="molecule type" value="Genomic_DNA"/>
</dbReference>
<dbReference type="InterPro" id="IPR011057">
    <property type="entry name" value="Mss4-like_sf"/>
</dbReference>
<dbReference type="PANTHER" id="PTHR46081">
    <property type="entry name" value="PEPTIDE METHIONINE SULFOXIDE REDUCTASE 2"/>
    <property type="match status" value="1"/>
</dbReference>
<dbReference type="InterPro" id="IPR028427">
    <property type="entry name" value="Met_Sox_Rdtase_MsrB"/>
</dbReference>
<dbReference type="PROSITE" id="PS51790">
    <property type="entry name" value="MSRB"/>
    <property type="match status" value="1"/>
</dbReference>
<protein>
    <recommendedName>
        <fullName evidence="5">Peptide-methionine (R)-S-oxide reductase</fullName>
        <ecNumber evidence="5">1.8.4.12</ecNumber>
    </recommendedName>
</protein>
<reference evidence="7 8" key="1">
    <citation type="journal article" date="2009" name="Nature">
        <title>Evolution of pathogenicity and sexual reproduction in eight Candida genomes.</title>
        <authorList>
            <person name="Butler G."/>
            <person name="Rasmussen M.D."/>
            <person name="Lin M.F."/>
            <person name="Santos M.A."/>
            <person name="Sakthikumar S."/>
            <person name="Munro C.A."/>
            <person name="Rheinbay E."/>
            <person name="Grabherr M."/>
            <person name="Forche A."/>
            <person name="Reedy J.L."/>
            <person name="Agrafioti I."/>
            <person name="Arnaud M.B."/>
            <person name="Bates S."/>
            <person name="Brown A.J."/>
            <person name="Brunke S."/>
            <person name="Costanzo M.C."/>
            <person name="Fitzpatrick D.A."/>
            <person name="de Groot P.W."/>
            <person name="Harris D."/>
            <person name="Hoyer L.L."/>
            <person name="Hube B."/>
            <person name="Klis F.M."/>
            <person name="Kodira C."/>
            <person name="Lennard N."/>
            <person name="Logue M.E."/>
            <person name="Martin R."/>
            <person name="Neiman A.M."/>
            <person name="Nikolaou E."/>
            <person name="Quail M.A."/>
            <person name="Quinn J."/>
            <person name="Santos M.C."/>
            <person name="Schmitzberger F.F."/>
            <person name="Sherlock G."/>
            <person name="Shah P."/>
            <person name="Silverstein K.A."/>
            <person name="Skrzypek M.S."/>
            <person name="Soll D."/>
            <person name="Staggs R."/>
            <person name="Stansfield I."/>
            <person name="Stumpf M.P."/>
            <person name="Sudbery P.E."/>
            <person name="Srikantha T."/>
            <person name="Zeng Q."/>
            <person name="Berman J."/>
            <person name="Berriman M."/>
            <person name="Heitman J."/>
            <person name="Gow N.A."/>
            <person name="Lorenz M.C."/>
            <person name="Birren B.W."/>
            <person name="Kellis M."/>
            <person name="Cuomo C.A."/>
        </authorList>
    </citation>
    <scope>NUCLEOTIDE SEQUENCE [LARGE SCALE GENOMIC DNA]</scope>
    <source>
        <strain evidence="8">ATCC 11503 / BCRC 21390 / CBS 2605 / JCM 1781 / NBRC 1676 / NRRL YB-4239</strain>
    </source>
</reference>
<dbReference type="AlphaFoldDB" id="A5E7L0"/>
<evidence type="ECO:0000256" key="2">
    <source>
        <dbReference type="ARBA" id="ARBA00022723"/>
    </source>
</evidence>